<dbReference type="InterPro" id="IPR019554">
    <property type="entry name" value="Soluble_ligand-bd"/>
</dbReference>
<keyword evidence="5" id="KW-1185">Reference proteome</keyword>
<keyword evidence="1" id="KW-0732">Signal</keyword>
<reference evidence="4 5" key="1">
    <citation type="submission" date="2023-09" db="EMBL/GenBank/DDBJ databases">
        <authorList>
            <person name="Rey-Velasco X."/>
        </authorList>
    </citation>
    <scope>NUCLEOTIDE SEQUENCE [LARGE SCALE GENOMIC DNA]</scope>
    <source>
        <strain evidence="4 5">W409</strain>
    </source>
</reference>
<proteinExistence type="predicted"/>
<dbReference type="GO" id="GO:0015159">
    <property type="term" value="F:polysaccharide transmembrane transporter activity"/>
    <property type="evidence" value="ECO:0007669"/>
    <property type="project" value="InterPro"/>
</dbReference>
<comment type="caution">
    <text evidence="4">The sequence shown here is derived from an EMBL/GenBank/DDBJ whole genome shotgun (WGS) entry which is preliminary data.</text>
</comment>
<protein>
    <submittedName>
        <fullName evidence="4">Polysaccharide biosynthesis/export family protein</fullName>
    </submittedName>
</protein>
<dbReference type="Pfam" id="PF02563">
    <property type="entry name" value="Poly_export"/>
    <property type="match status" value="1"/>
</dbReference>
<dbReference type="Proteomes" id="UP001249020">
    <property type="component" value="Unassembled WGS sequence"/>
</dbReference>
<evidence type="ECO:0000256" key="1">
    <source>
        <dbReference type="ARBA" id="ARBA00022729"/>
    </source>
</evidence>
<sequence length="165" mass="17937">MIIAVQAHSAQQFDQYRLGSGDVIKISVFGQQDLMVETKLSNIGVINYPFLGDINLVGLTANEVEALIDKGLRGDYLVNPSVSVTVVEYRPFFIDGAVNKPGGYPYQPALSVNKAAALAGGYTERANPSKVLIIRNISGVETELEATEIDIIFPGDIVTVKERFF</sequence>
<organism evidence="4 5">
    <name type="scientific">Brumicola blandensis</name>
    <dbReference type="NCBI Taxonomy" id="3075611"/>
    <lineage>
        <taxon>Bacteria</taxon>
        <taxon>Pseudomonadati</taxon>
        <taxon>Pseudomonadota</taxon>
        <taxon>Gammaproteobacteria</taxon>
        <taxon>Alteromonadales</taxon>
        <taxon>Alteromonadaceae</taxon>
        <taxon>Brumicola</taxon>
    </lineage>
</organism>
<dbReference type="Gene3D" id="3.30.1950.10">
    <property type="entry name" value="wza like domain"/>
    <property type="match status" value="1"/>
</dbReference>
<dbReference type="RefSeq" id="WP_311362928.1">
    <property type="nucleotide sequence ID" value="NZ_JAVRIE010000007.1"/>
</dbReference>
<gene>
    <name evidence="4" type="ORF">RM544_16140</name>
</gene>
<feature type="domain" description="Polysaccharide export protein N-terminal" evidence="2">
    <location>
        <begin position="12"/>
        <end position="86"/>
    </location>
</feature>
<feature type="domain" description="Soluble ligand binding" evidence="3">
    <location>
        <begin position="92"/>
        <end position="135"/>
    </location>
</feature>
<dbReference type="InterPro" id="IPR003715">
    <property type="entry name" value="Poly_export_N"/>
</dbReference>
<name>A0AAW8R4V8_9ALTE</name>
<accession>A0AAW8R4V8</accession>
<dbReference type="PANTHER" id="PTHR33619:SF3">
    <property type="entry name" value="POLYSACCHARIDE EXPORT PROTEIN GFCE-RELATED"/>
    <property type="match status" value="1"/>
</dbReference>
<dbReference type="EMBL" id="JAVRIE010000007">
    <property type="protein sequence ID" value="MDT0584079.1"/>
    <property type="molecule type" value="Genomic_DNA"/>
</dbReference>
<dbReference type="Pfam" id="PF10531">
    <property type="entry name" value="SLBB"/>
    <property type="match status" value="1"/>
</dbReference>
<dbReference type="AlphaFoldDB" id="A0AAW8R4V8"/>
<dbReference type="PANTHER" id="PTHR33619">
    <property type="entry name" value="POLYSACCHARIDE EXPORT PROTEIN GFCE-RELATED"/>
    <property type="match status" value="1"/>
</dbReference>
<dbReference type="InterPro" id="IPR049712">
    <property type="entry name" value="Poly_export"/>
</dbReference>
<evidence type="ECO:0000259" key="2">
    <source>
        <dbReference type="Pfam" id="PF02563"/>
    </source>
</evidence>
<evidence type="ECO:0000313" key="5">
    <source>
        <dbReference type="Proteomes" id="UP001249020"/>
    </source>
</evidence>
<evidence type="ECO:0000259" key="3">
    <source>
        <dbReference type="Pfam" id="PF10531"/>
    </source>
</evidence>
<evidence type="ECO:0000313" key="4">
    <source>
        <dbReference type="EMBL" id="MDT0584079.1"/>
    </source>
</evidence>